<proteinExistence type="predicted"/>
<keyword evidence="3" id="KW-1133">Transmembrane helix</keyword>
<reference evidence="4 5" key="1">
    <citation type="submission" date="2022-09" db="EMBL/GenBank/DDBJ databases">
        <title>Enrichment on poylsaccharides allowed isolation of novel metabolic and taxonomic groups of Haloarchaea.</title>
        <authorList>
            <person name="Sorokin D.Y."/>
            <person name="Elcheninov A.G."/>
            <person name="Khizhniak T.V."/>
            <person name="Kolganova T.V."/>
            <person name="Kublanov I.V."/>
        </authorList>
    </citation>
    <scope>NUCLEOTIDE SEQUENCE [LARGE SCALE GENOMIC DNA]</scope>
    <source>
        <strain evidence="4 5">AArc-m2/3/4</strain>
    </source>
</reference>
<feature type="transmembrane region" description="Helical" evidence="3">
    <location>
        <begin position="150"/>
        <end position="172"/>
    </location>
</feature>
<feature type="region of interest" description="Disordered" evidence="2">
    <location>
        <begin position="1"/>
        <end position="22"/>
    </location>
</feature>
<feature type="compositionally biased region" description="Polar residues" evidence="2">
    <location>
        <begin position="7"/>
        <end position="16"/>
    </location>
</feature>
<keyword evidence="5" id="KW-1185">Reference proteome</keyword>
<comment type="caution">
    <text evidence="4">The sequence shown here is derived from an EMBL/GenBank/DDBJ whole genome shotgun (WGS) entry which is preliminary data.</text>
</comment>
<keyword evidence="3" id="KW-0812">Transmembrane</keyword>
<feature type="coiled-coil region" evidence="1">
    <location>
        <begin position="203"/>
        <end position="230"/>
    </location>
</feature>
<organism evidence="4 5">
    <name type="scientific">Natronoglomus mannanivorans</name>
    <dbReference type="NCBI Taxonomy" id="2979990"/>
    <lineage>
        <taxon>Archaea</taxon>
        <taxon>Methanobacteriati</taxon>
        <taxon>Methanobacteriota</taxon>
        <taxon>Stenosarchaea group</taxon>
        <taxon>Halobacteria</taxon>
        <taxon>Halobacteriales</taxon>
        <taxon>Natrialbaceae</taxon>
        <taxon>Natronoglomus</taxon>
    </lineage>
</organism>
<evidence type="ECO:0000313" key="5">
    <source>
        <dbReference type="Proteomes" id="UP001320972"/>
    </source>
</evidence>
<feature type="transmembrane region" description="Helical" evidence="3">
    <location>
        <begin position="82"/>
        <end position="104"/>
    </location>
</feature>
<accession>A0ABT2QFR6</accession>
<evidence type="ECO:0000313" key="4">
    <source>
        <dbReference type="EMBL" id="MCU4973764.1"/>
    </source>
</evidence>
<dbReference type="RefSeq" id="WP_338008114.1">
    <property type="nucleotide sequence ID" value="NZ_JAOPKB010000007.1"/>
</dbReference>
<evidence type="ECO:0008006" key="6">
    <source>
        <dbReference type="Google" id="ProtNLM"/>
    </source>
</evidence>
<sequence>MSHDSDGTTAVATTEPASHADPSVLALEEARATFEYQVQRLREIDNKAIEILKANLLIIGVFVTALSVLGQTALDVASFVNLHTAVGGLLLLASTAIAGVTYTASNLRGGVDRPALEAALADGQAFESTLVRSYGAWIEHNAEVTAINDVLVTITVLFVIDAFVYFVVGIAVGTLPVSTLTVVASFVLLTALLAPLTWLAYNMDNIEAAAAAAENDRREATALELELESKFEFEGVRISKGTSRKRGHDALRRMLWPDDEE</sequence>
<dbReference type="Proteomes" id="UP001320972">
    <property type="component" value="Unassembled WGS sequence"/>
</dbReference>
<evidence type="ECO:0000256" key="1">
    <source>
        <dbReference type="SAM" id="Coils"/>
    </source>
</evidence>
<keyword evidence="3" id="KW-0472">Membrane</keyword>
<evidence type="ECO:0000256" key="3">
    <source>
        <dbReference type="SAM" id="Phobius"/>
    </source>
</evidence>
<name>A0ABT2QFR6_9EURY</name>
<feature type="transmembrane region" description="Helical" evidence="3">
    <location>
        <begin position="51"/>
        <end position="70"/>
    </location>
</feature>
<evidence type="ECO:0000256" key="2">
    <source>
        <dbReference type="SAM" id="MobiDB-lite"/>
    </source>
</evidence>
<keyword evidence="1" id="KW-0175">Coiled coil</keyword>
<gene>
    <name evidence="4" type="ORF">OB955_13570</name>
</gene>
<protein>
    <recommendedName>
        <fullName evidence="6">ABC transporter transmembrane region</fullName>
    </recommendedName>
</protein>
<dbReference type="EMBL" id="JAOPKB010000007">
    <property type="protein sequence ID" value="MCU4973764.1"/>
    <property type="molecule type" value="Genomic_DNA"/>
</dbReference>
<feature type="transmembrane region" description="Helical" evidence="3">
    <location>
        <begin position="178"/>
        <end position="201"/>
    </location>
</feature>